<dbReference type="CDD" id="cd04485">
    <property type="entry name" value="DnaE_OBF"/>
    <property type="match status" value="1"/>
</dbReference>
<evidence type="ECO:0000256" key="3">
    <source>
        <dbReference type="ARBA" id="ARBA00012417"/>
    </source>
</evidence>
<evidence type="ECO:0000256" key="12">
    <source>
        <dbReference type="ARBA" id="ARBA00049244"/>
    </source>
</evidence>
<dbReference type="GO" id="GO:0008408">
    <property type="term" value="F:3'-5' exonuclease activity"/>
    <property type="evidence" value="ECO:0007669"/>
    <property type="project" value="InterPro"/>
</dbReference>
<comment type="caution">
    <text evidence="14">The sequence shown here is derived from an EMBL/GenBank/DDBJ whole genome shotgun (WGS) entry which is preliminary data.</text>
</comment>
<evidence type="ECO:0000256" key="6">
    <source>
        <dbReference type="ARBA" id="ARBA00022679"/>
    </source>
</evidence>
<dbReference type="InterPro" id="IPR003141">
    <property type="entry name" value="Pol/His_phosphatase_N"/>
</dbReference>
<dbReference type="SMART" id="SM00481">
    <property type="entry name" value="POLIIIAc"/>
    <property type="match status" value="1"/>
</dbReference>
<evidence type="ECO:0000256" key="1">
    <source>
        <dbReference type="ARBA" id="ARBA00004496"/>
    </source>
</evidence>
<sequence>MDTVADGQGNPGAGNAEKQALRFVHLRVHSAYSLLEGALQVAKVIDLAVANKSPAIAITDTNNLFGALEFAQKGSKSGLQPIIGCQLDIAFHDQAEESRSANRREALGLAPLVLLAATETGYANLVRLVSRAYLETPAGDPVHVAASWLPGLTEGIIVLSGGPEGPIAKAIKDDRIDRARQRLIHLRSLYGDRLYVELQRHRGYDRTLEATHIALAYELELPLVATNDVFFSKSADYEAHDALLAIAAGSLLSIDDRRRLTPDHYLKTEDEMVALFADLPEALENTVEIALRCSYYPKNRAPILPRFTGESDDPEAALQAEADELARQAREGLASRIETLGLADGHTQQEYAERLEYEISIITRMKYPGYFLIVSDFIKWAKAHDIPVGPGRGSGAGSLVAYALTITDVDPLRFSLLFERFLNPDRVSMPDFDIDFCQERRDEVIRYVQAKYGRDQVAQIITFGTLQARAVLRDVGRVLEMPYGQVDRLTKMVPANPANPVTLAKAIEDEPRLREERDKEPVVERLLDIALKLEGLYRHASTHAAGIVIGDRPLSELVPMYRDPRSDMPVTQFNMKMVEEAGLVKFDFLGLKTLTVLQTAVNLVKRRGISVDLSNLPLDDKLSYEMLSRGETVGVFQVESTGMRKALIGMKPDRIEDIIALVALYRPGPMENIPTYNARKNGDEEMASIHPKIDHLVKETQGVIIYQEQVMQIAQEMSGYTLGEADLLRRAMGKKIRAEMDKQRERFVDGAVERGVTKPQANFIFDLLAKFADYGFNKSHAAAYAIVSFQTAYMKAHYPVEFLASSMAYDMANTDKLNDFRREALRLGIEVVTPSVNTSFRLFEVGDNRIFYSLAAIKGVGEAAVDHIVEKRGDTPYASLEDFCERIDPRVVNRRVFESLINAGAFDCFGRERPALIAGLDRIIGHAQRTQEDSVSGQADIFGGMAAGGSQGLQLPNAAPWLSAEKLRREFEAAGFYLSAHPLDEYRPILEKMRVQSWAEFSAAVKRGANAGRLAGTITAKQERKTKTGNKMGIIQFSDASGQFEAVLFSEALAQYRDLLEPGRSVVVTVGAEDRPEGISLRIQTAQSLEDEATRMQKALRLYMRSSEPLSAITPYLAPQNDGQIVSLILIKENGASEVEIELPHRYRVGPQVASAMKAIPGVVDVEMV</sequence>
<dbReference type="CDD" id="cd07433">
    <property type="entry name" value="PHP_PolIIIA_DnaE1"/>
    <property type="match status" value="1"/>
</dbReference>
<dbReference type="InterPro" id="IPR040982">
    <property type="entry name" value="DNA_pol3_finger"/>
</dbReference>
<keyword evidence="15" id="KW-1185">Reference proteome</keyword>
<comment type="similarity">
    <text evidence="2">Belongs to the DNA polymerase type-C family. DnaE subfamily.</text>
</comment>
<dbReference type="InterPro" id="IPR004805">
    <property type="entry name" value="DnaE2/DnaE/PolC"/>
</dbReference>
<evidence type="ECO:0000256" key="9">
    <source>
        <dbReference type="ARBA" id="ARBA00022932"/>
    </source>
</evidence>
<dbReference type="Pfam" id="PF02811">
    <property type="entry name" value="PHP"/>
    <property type="match status" value="1"/>
</dbReference>
<keyword evidence="6" id="KW-0808">Transferase</keyword>
<keyword evidence="8" id="KW-0235">DNA replication</keyword>
<evidence type="ECO:0000256" key="8">
    <source>
        <dbReference type="ARBA" id="ARBA00022705"/>
    </source>
</evidence>
<dbReference type="Gene3D" id="1.10.150.870">
    <property type="match status" value="1"/>
</dbReference>
<dbReference type="RefSeq" id="WP_105735458.1">
    <property type="nucleotide sequence ID" value="NZ_PVBT01000006.1"/>
</dbReference>
<evidence type="ECO:0000256" key="7">
    <source>
        <dbReference type="ARBA" id="ARBA00022695"/>
    </source>
</evidence>
<dbReference type="Pfam" id="PF14579">
    <property type="entry name" value="HHH_6"/>
    <property type="match status" value="1"/>
</dbReference>
<evidence type="ECO:0000256" key="2">
    <source>
        <dbReference type="ARBA" id="ARBA00009496"/>
    </source>
</evidence>
<evidence type="ECO:0000256" key="11">
    <source>
        <dbReference type="ARBA" id="ARBA00026073"/>
    </source>
</evidence>
<dbReference type="EMBL" id="PVBT01000006">
    <property type="protein sequence ID" value="PRD50839.1"/>
    <property type="molecule type" value="Genomic_DNA"/>
</dbReference>
<evidence type="ECO:0000256" key="5">
    <source>
        <dbReference type="ARBA" id="ARBA00022490"/>
    </source>
</evidence>
<keyword evidence="5" id="KW-0963">Cytoplasm</keyword>
<dbReference type="Gene3D" id="1.10.10.1600">
    <property type="entry name" value="Bacterial DNA polymerase III alpha subunit, thumb domain"/>
    <property type="match status" value="1"/>
</dbReference>
<organism evidence="14 15">
    <name type="scientific">Phyllobacterium myrsinacearum</name>
    <dbReference type="NCBI Taxonomy" id="28101"/>
    <lineage>
        <taxon>Bacteria</taxon>
        <taxon>Pseudomonadati</taxon>
        <taxon>Pseudomonadota</taxon>
        <taxon>Alphaproteobacteria</taxon>
        <taxon>Hyphomicrobiales</taxon>
        <taxon>Phyllobacteriaceae</taxon>
        <taxon>Phyllobacterium</taxon>
    </lineage>
</organism>
<dbReference type="Pfam" id="PF01336">
    <property type="entry name" value="tRNA_anti-codon"/>
    <property type="match status" value="1"/>
</dbReference>
<dbReference type="InterPro" id="IPR016195">
    <property type="entry name" value="Pol/histidinol_Pase-like"/>
</dbReference>
<dbReference type="EC" id="2.7.7.7" evidence="3"/>
<dbReference type="GO" id="GO:0003676">
    <property type="term" value="F:nucleic acid binding"/>
    <property type="evidence" value="ECO:0007669"/>
    <property type="project" value="InterPro"/>
</dbReference>
<reference evidence="14 15" key="1">
    <citation type="submission" date="2018-02" db="EMBL/GenBank/DDBJ databases">
        <title>The draft genome of Phyllobacterium myrsinacearum DSM5892.</title>
        <authorList>
            <person name="Li L."/>
            <person name="Liu L."/>
            <person name="Zhang X."/>
            <person name="Wang T."/>
        </authorList>
    </citation>
    <scope>NUCLEOTIDE SEQUENCE [LARGE SCALE GENOMIC DNA]</scope>
    <source>
        <strain evidence="14 15">DSM 5892</strain>
    </source>
</reference>
<dbReference type="Pfam" id="PF17657">
    <property type="entry name" value="DNA_pol3_finger"/>
    <property type="match status" value="1"/>
</dbReference>
<dbReference type="InterPro" id="IPR049821">
    <property type="entry name" value="PolIIIA_DnaE1_PHP"/>
</dbReference>
<dbReference type="AlphaFoldDB" id="A0A2S9JD95"/>
<dbReference type="GO" id="GO:0003887">
    <property type="term" value="F:DNA-directed DNA polymerase activity"/>
    <property type="evidence" value="ECO:0007669"/>
    <property type="project" value="UniProtKB-KW"/>
</dbReference>
<evidence type="ECO:0000259" key="13">
    <source>
        <dbReference type="SMART" id="SM00481"/>
    </source>
</evidence>
<name>A0A2S9JD95_9HYPH</name>
<dbReference type="InterPro" id="IPR004365">
    <property type="entry name" value="NA-bd_OB_tRNA"/>
</dbReference>
<feature type="domain" description="Polymerase/histidinol phosphatase N-terminal" evidence="13">
    <location>
        <begin position="24"/>
        <end position="91"/>
    </location>
</feature>
<dbReference type="GO" id="GO:0005737">
    <property type="term" value="C:cytoplasm"/>
    <property type="evidence" value="ECO:0007669"/>
    <property type="project" value="UniProtKB-SubCell"/>
</dbReference>
<keyword evidence="7" id="KW-0548">Nucleotidyltransferase</keyword>
<dbReference type="InterPro" id="IPR041931">
    <property type="entry name" value="DNA_pol3_alpha_thumb_dom"/>
</dbReference>
<dbReference type="SUPFAM" id="SSF89550">
    <property type="entry name" value="PHP domain-like"/>
    <property type="match status" value="1"/>
</dbReference>
<comment type="subcellular location">
    <subcellularLocation>
        <location evidence="1">Cytoplasm</location>
    </subcellularLocation>
</comment>
<dbReference type="Gene3D" id="3.20.20.140">
    <property type="entry name" value="Metal-dependent hydrolases"/>
    <property type="match status" value="1"/>
</dbReference>
<dbReference type="InterPro" id="IPR011708">
    <property type="entry name" value="DNA_pol3_alpha_NTPase_dom"/>
</dbReference>
<comment type="catalytic activity">
    <reaction evidence="12">
        <text>DNA(n) + a 2'-deoxyribonucleoside 5'-triphosphate = DNA(n+1) + diphosphate</text>
        <dbReference type="Rhea" id="RHEA:22508"/>
        <dbReference type="Rhea" id="RHEA-COMP:17339"/>
        <dbReference type="Rhea" id="RHEA-COMP:17340"/>
        <dbReference type="ChEBI" id="CHEBI:33019"/>
        <dbReference type="ChEBI" id="CHEBI:61560"/>
        <dbReference type="ChEBI" id="CHEBI:173112"/>
        <dbReference type="EC" id="2.7.7.7"/>
    </reaction>
</comment>
<dbReference type="InterPro" id="IPR004013">
    <property type="entry name" value="PHP_dom"/>
</dbReference>
<dbReference type="InterPro" id="IPR029460">
    <property type="entry name" value="DNAPol_HHH"/>
</dbReference>
<evidence type="ECO:0000256" key="10">
    <source>
        <dbReference type="ARBA" id="ARBA00025611"/>
    </source>
</evidence>
<dbReference type="Proteomes" id="UP000238563">
    <property type="component" value="Unassembled WGS sequence"/>
</dbReference>
<evidence type="ECO:0000313" key="15">
    <source>
        <dbReference type="Proteomes" id="UP000238563"/>
    </source>
</evidence>
<dbReference type="SUPFAM" id="SSF160975">
    <property type="entry name" value="AF1531-like"/>
    <property type="match status" value="1"/>
</dbReference>
<gene>
    <name evidence="14" type="ORF">C5750_18445</name>
</gene>
<keyword evidence="9" id="KW-0239">DNA-directed DNA polymerase</keyword>
<comment type="subunit">
    <text evidence="11">DNA polymerase III contains a core (composed of alpha, epsilon and theta chains) that associates with a tau subunit. This core dimerizes to form the POLIII' complex. PolIII' associates with the gamma complex (composed of gamma, delta, delta', psi and chi chains) and with the beta chain to form the complete DNA polymerase III complex.</text>
</comment>
<dbReference type="OrthoDB" id="9803237at2"/>
<dbReference type="GO" id="GO:0006260">
    <property type="term" value="P:DNA replication"/>
    <property type="evidence" value="ECO:0007669"/>
    <property type="project" value="UniProtKB-KW"/>
</dbReference>
<comment type="function">
    <text evidence="10">DNA polymerase III is a complex, multichain enzyme responsible for most of the replicative synthesis in bacteria. This DNA polymerase also exhibits 3' to 5' exonuclease activity. The alpha chain is the DNA polymerase.</text>
</comment>
<proteinExistence type="inferred from homology"/>
<evidence type="ECO:0000256" key="4">
    <source>
        <dbReference type="ARBA" id="ARBA00019114"/>
    </source>
</evidence>
<dbReference type="NCBIfam" id="NF004226">
    <property type="entry name" value="PRK05673.1"/>
    <property type="match status" value="1"/>
</dbReference>
<dbReference type="Pfam" id="PF07733">
    <property type="entry name" value="DNA_pol3_alpha"/>
    <property type="match status" value="1"/>
</dbReference>
<dbReference type="PANTHER" id="PTHR32294">
    <property type="entry name" value="DNA POLYMERASE III SUBUNIT ALPHA"/>
    <property type="match status" value="1"/>
</dbReference>
<protein>
    <recommendedName>
        <fullName evidence="4">DNA polymerase III subunit alpha</fullName>
        <ecNumber evidence="3">2.7.7.7</ecNumber>
    </recommendedName>
</protein>
<evidence type="ECO:0000313" key="14">
    <source>
        <dbReference type="EMBL" id="PRD50839.1"/>
    </source>
</evidence>
<accession>A0A2S9JD95</accession>
<dbReference type="PANTHER" id="PTHR32294:SF0">
    <property type="entry name" value="DNA POLYMERASE III SUBUNIT ALPHA"/>
    <property type="match status" value="1"/>
</dbReference>
<dbReference type="NCBIfam" id="TIGR00594">
    <property type="entry name" value="polc"/>
    <property type="match status" value="1"/>
</dbReference>